<dbReference type="AlphaFoldDB" id="A0A845RJI3"/>
<dbReference type="OrthoDB" id="1864184at2"/>
<feature type="domain" description="MucBP" evidence="3">
    <location>
        <begin position="222"/>
        <end position="280"/>
    </location>
</feature>
<name>A0A845RJI3_9FIRM</name>
<feature type="domain" description="MucBP" evidence="3">
    <location>
        <begin position="293"/>
        <end position="349"/>
    </location>
</feature>
<reference evidence="4 5" key="1">
    <citation type="submission" date="2018-08" db="EMBL/GenBank/DDBJ databases">
        <title>Murine metabolic-syndrome-specific gut microbial biobank.</title>
        <authorList>
            <person name="Liu C."/>
        </authorList>
    </citation>
    <scope>NUCLEOTIDE SEQUENCE [LARGE SCALE GENOMIC DNA]</scope>
    <source>
        <strain evidence="4 5">X69</strain>
    </source>
</reference>
<feature type="chain" id="PRO_5032341101" description="MucBP domain-containing protein" evidence="2">
    <location>
        <begin position="27"/>
        <end position="410"/>
    </location>
</feature>
<evidence type="ECO:0000259" key="3">
    <source>
        <dbReference type="Pfam" id="PF06458"/>
    </source>
</evidence>
<evidence type="ECO:0000256" key="2">
    <source>
        <dbReference type="SAM" id="SignalP"/>
    </source>
</evidence>
<evidence type="ECO:0000256" key="1">
    <source>
        <dbReference type="ARBA" id="ARBA00022737"/>
    </source>
</evidence>
<dbReference type="RefSeq" id="WP_160210430.1">
    <property type="nucleotide sequence ID" value="NZ_QXWZ01000024.1"/>
</dbReference>
<dbReference type="Pfam" id="PF06458">
    <property type="entry name" value="MucBP"/>
    <property type="match status" value="2"/>
</dbReference>
<sequence>MKKWKRFLASVCAAVCAAGFSLPAFAADRPFNYWGRISQALSDINGSIGRNDLNDMETLAAAVPQVVSVSDYPDIAENLTKVSDGVYSFDVYLANAKAEAQEAWKTVMDEWQADDNYVIFFSFRYTVSSPAFLSVDAGPVSSLSLSNGLLSLSSGYSFTFRPDGTFYSFNSSPALSRGRIFFNNYAFPENTRGDYPYFGDMSDFQIIDDLDKEPEPPTEYTLTIQYQYEDGSQAAEPVVKTYEAGAAYQVVSPVIGGFYTDQAIVSGTMPDNDLTVTVTYLPVPGELLYTLSVVYQFSDGAQASGIVIKHLEAGAPYSIVSPVITGYTADKPTVSGTMPENDLRIVVTYNKNSGSESGGIPGEFPDIGGHIDWHDPFAWFDTASGVDWHDPFAWFDIAANVEFHNPFAWG</sequence>
<protein>
    <recommendedName>
        <fullName evidence="3">MucBP domain-containing protein</fullName>
    </recommendedName>
</protein>
<accession>A0A845RJI3</accession>
<organism evidence="4 5">
    <name type="scientific">Anaerotruncus colihominis</name>
    <dbReference type="NCBI Taxonomy" id="169435"/>
    <lineage>
        <taxon>Bacteria</taxon>
        <taxon>Bacillati</taxon>
        <taxon>Bacillota</taxon>
        <taxon>Clostridia</taxon>
        <taxon>Eubacteriales</taxon>
        <taxon>Oscillospiraceae</taxon>
        <taxon>Anaerotruncus</taxon>
    </lineage>
</organism>
<evidence type="ECO:0000313" key="4">
    <source>
        <dbReference type="EMBL" id="NBI79707.1"/>
    </source>
</evidence>
<keyword evidence="2" id="KW-0732">Signal</keyword>
<comment type="caution">
    <text evidence="4">The sequence shown here is derived from an EMBL/GenBank/DDBJ whole genome shotgun (WGS) entry which is preliminary data.</text>
</comment>
<gene>
    <name evidence="4" type="ORF">D3Z39_12690</name>
</gene>
<keyword evidence="1" id="KW-0677">Repeat</keyword>
<dbReference type="EMBL" id="QXWZ01000024">
    <property type="protein sequence ID" value="NBI79707.1"/>
    <property type="molecule type" value="Genomic_DNA"/>
</dbReference>
<proteinExistence type="predicted"/>
<dbReference type="InterPro" id="IPR009459">
    <property type="entry name" value="MucBP_dom"/>
</dbReference>
<evidence type="ECO:0000313" key="5">
    <source>
        <dbReference type="Proteomes" id="UP000446348"/>
    </source>
</evidence>
<feature type="signal peptide" evidence="2">
    <location>
        <begin position="1"/>
        <end position="26"/>
    </location>
</feature>
<dbReference type="Proteomes" id="UP000446348">
    <property type="component" value="Unassembled WGS sequence"/>
</dbReference>